<dbReference type="SUPFAM" id="SSF53649">
    <property type="entry name" value="Alkaline phosphatase-like"/>
    <property type="match status" value="1"/>
</dbReference>
<dbReference type="Pfam" id="PF04185">
    <property type="entry name" value="Phosphoesterase"/>
    <property type="match status" value="1"/>
</dbReference>
<dbReference type="AlphaFoldDB" id="A0A9P4WZ44"/>
<proteinExistence type="predicted"/>
<comment type="caution">
    <text evidence="3">The sequence shown here is derived from an EMBL/GenBank/DDBJ whole genome shotgun (WGS) entry which is preliminary data.</text>
</comment>
<dbReference type="GO" id="GO:0016788">
    <property type="term" value="F:hydrolase activity, acting on ester bonds"/>
    <property type="evidence" value="ECO:0007669"/>
    <property type="project" value="InterPro"/>
</dbReference>
<organism evidence="3 4">
    <name type="scientific">Didymella heteroderae</name>
    <dbReference type="NCBI Taxonomy" id="1769908"/>
    <lineage>
        <taxon>Eukaryota</taxon>
        <taxon>Fungi</taxon>
        <taxon>Dikarya</taxon>
        <taxon>Ascomycota</taxon>
        <taxon>Pezizomycotina</taxon>
        <taxon>Dothideomycetes</taxon>
        <taxon>Pleosporomycetidae</taxon>
        <taxon>Pleosporales</taxon>
        <taxon>Pleosporineae</taxon>
        <taxon>Didymellaceae</taxon>
        <taxon>Didymella</taxon>
    </lineage>
</organism>
<dbReference type="EMBL" id="SWKV01000006">
    <property type="protein sequence ID" value="KAF3045623.1"/>
    <property type="molecule type" value="Genomic_DNA"/>
</dbReference>
<dbReference type="PANTHER" id="PTHR31956">
    <property type="entry name" value="NON-SPECIFIC PHOSPHOLIPASE C4-RELATED"/>
    <property type="match status" value="1"/>
</dbReference>
<sequence>MFSKPLLALALLATQGLAKKDWVKGKAFDRIAIIWLENTDYDLAIGDPNLAALAKKGITLTNKFAVTHPSMPNYAAAVSGDYYGINHDNMVNIPSNISTVVDLLEDKGISWGEYQEDMPYTGFQGFSYPNPKTGANMYVRKHNPAVLYDANAQKPERLANIRNLTLFQEDLKNDKLPQWMFITPNMTSDGHDTTVTVAGTWTRNFLEPLLNNKKFMKNTLVVVTFDENHSYAQQNRIVGILLGDAVPKKLVGTTDDTYYNHYSELSTVQANWELHNLGRWDVGANVYKFVAEKTGDDLHTWNDAVVPFSQMFFNASYAGKLNNKNTSVPWPVPNTQAKHAGRTVLPAVVQTWGKLFNQSAYTKGLEIPDGMHPEAEFK</sequence>
<dbReference type="GO" id="GO:0009395">
    <property type="term" value="P:phospholipid catabolic process"/>
    <property type="evidence" value="ECO:0007669"/>
    <property type="project" value="TreeGrafter"/>
</dbReference>
<protein>
    <recommendedName>
        <fullName evidence="5">Acid phosphatase</fullName>
    </recommendedName>
</protein>
<evidence type="ECO:0000256" key="1">
    <source>
        <dbReference type="ARBA" id="ARBA00022801"/>
    </source>
</evidence>
<evidence type="ECO:0008006" key="5">
    <source>
        <dbReference type="Google" id="ProtNLM"/>
    </source>
</evidence>
<reference evidence="3" key="1">
    <citation type="submission" date="2019-04" db="EMBL/GenBank/DDBJ databases">
        <title>Sequencing of skin fungus with MAO and IRED activity.</title>
        <authorList>
            <person name="Marsaioli A.J."/>
            <person name="Bonatto J.M.C."/>
            <person name="Reis Junior O."/>
        </authorList>
    </citation>
    <scope>NUCLEOTIDE SEQUENCE</scope>
    <source>
        <strain evidence="3">28M1</strain>
    </source>
</reference>
<dbReference type="OrthoDB" id="5135119at2759"/>
<name>A0A9P4WZ44_9PLEO</name>
<keyword evidence="4" id="KW-1185">Reference proteome</keyword>
<evidence type="ECO:0000313" key="4">
    <source>
        <dbReference type="Proteomes" id="UP000758155"/>
    </source>
</evidence>
<keyword evidence="1" id="KW-0378">Hydrolase</keyword>
<evidence type="ECO:0000256" key="2">
    <source>
        <dbReference type="SAM" id="SignalP"/>
    </source>
</evidence>
<keyword evidence="2" id="KW-0732">Signal</keyword>
<dbReference type="PANTHER" id="PTHR31956:SF15">
    <property type="entry name" value="ACID PHOSPHATASE PHOA"/>
    <property type="match status" value="1"/>
</dbReference>
<dbReference type="Proteomes" id="UP000758155">
    <property type="component" value="Unassembled WGS sequence"/>
</dbReference>
<dbReference type="InterPro" id="IPR017850">
    <property type="entry name" value="Alkaline_phosphatase_core_sf"/>
</dbReference>
<accession>A0A9P4WZ44</accession>
<feature type="chain" id="PRO_5040258919" description="Acid phosphatase" evidence="2">
    <location>
        <begin position="19"/>
        <end position="378"/>
    </location>
</feature>
<dbReference type="InterPro" id="IPR007312">
    <property type="entry name" value="Phosphoesterase"/>
</dbReference>
<feature type="signal peptide" evidence="2">
    <location>
        <begin position="1"/>
        <end position="18"/>
    </location>
</feature>
<evidence type="ECO:0000313" key="3">
    <source>
        <dbReference type="EMBL" id="KAF3045623.1"/>
    </source>
</evidence>
<dbReference type="FunFam" id="3.40.720.10:FF:000064">
    <property type="entry name" value="Probable acid phosphatase Pho610"/>
    <property type="match status" value="1"/>
</dbReference>
<dbReference type="Gene3D" id="3.40.720.10">
    <property type="entry name" value="Alkaline Phosphatase, subunit A"/>
    <property type="match status" value="1"/>
</dbReference>
<gene>
    <name evidence="3" type="ORF">E8E12_010727</name>
</gene>